<dbReference type="Gene3D" id="3.60.110.10">
    <property type="entry name" value="Carbon-nitrogen hydrolase"/>
    <property type="match status" value="1"/>
</dbReference>
<comment type="caution">
    <text evidence="5">The sequence shown here is derived from an EMBL/GenBank/DDBJ whole genome shotgun (WGS) entry which is preliminary data.</text>
</comment>
<reference evidence="5" key="1">
    <citation type="submission" date="2020-04" db="EMBL/GenBank/DDBJ databases">
        <title>Analysis of mating type loci in Filobasidium floriforme.</title>
        <authorList>
            <person name="Nowrousian M."/>
        </authorList>
    </citation>
    <scope>NUCLEOTIDE SEQUENCE</scope>
    <source>
        <strain evidence="5">CBS 6242</strain>
    </source>
</reference>
<accession>A0A8K0NVG9</accession>
<evidence type="ECO:0000313" key="6">
    <source>
        <dbReference type="Proteomes" id="UP000812966"/>
    </source>
</evidence>
<dbReference type="InterPro" id="IPR036526">
    <property type="entry name" value="C-N_Hydrolase_sf"/>
</dbReference>
<dbReference type="InterPro" id="IPR003010">
    <property type="entry name" value="C-N_Hydrolase"/>
</dbReference>
<proteinExistence type="inferred from homology"/>
<dbReference type="GO" id="GO:0016787">
    <property type="term" value="F:hydrolase activity"/>
    <property type="evidence" value="ECO:0007669"/>
    <property type="project" value="UniProtKB-KW"/>
</dbReference>
<dbReference type="InterPro" id="IPR044149">
    <property type="entry name" value="Nitrilases_CHs"/>
</dbReference>
<evidence type="ECO:0000256" key="3">
    <source>
        <dbReference type="SAM" id="SignalP"/>
    </source>
</evidence>
<gene>
    <name evidence="5" type="ORF">FFLO_00696</name>
</gene>
<evidence type="ECO:0000256" key="2">
    <source>
        <dbReference type="ARBA" id="ARBA00022801"/>
    </source>
</evidence>
<dbReference type="SUPFAM" id="SSF56317">
    <property type="entry name" value="Carbon-nitrogen hydrolase"/>
    <property type="match status" value="1"/>
</dbReference>
<dbReference type="Pfam" id="PF00795">
    <property type="entry name" value="CN_hydrolase"/>
    <property type="match status" value="1"/>
</dbReference>
<evidence type="ECO:0000313" key="5">
    <source>
        <dbReference type="EMBL" id="KAG7571344.1"/>
    </source>
</evidence>
<keyword evidence="6" id="KW-1185">Reference proteome</keyword>
<feature type="signal peptide" evidence="3">
    <location>
        <begin position="1"/>
        <end position="20"/>
    </location>
</feature>
<dbReference type="PANTHER" id="PTHR46044">
    <property type="entry name" value="NITRILASE"/>
    <property type="match status" value="1"/>
</dbReference>
<evidence type="ECO:0000256" key="1">
    <source>
        <dbReference type="ARBA" id="ARBA00008129"/>
    </source>
</evidence>
<dbReference type="EMBL" id="JABELV010000008">
    <property type="protein sequence ID" value="KAG7571344.1"/>
    <property type="molecule type" value="Genomic_DNA"/>
</dbReference>
<dbReference type="Proteomes" id="UP000812966">
    <property type="component" value="Unassembled WGS sequence"/>
</dbReference>
<evidence type="ECO:0000259" key="4">
    <source>
        <dbReference type="PROSITE" id="PS50263"/>
    </source>
</evidence>
<dbReference type="PANTHER" id="PTHR46044:SF14">
    <property type="entry name" value="ARYLACETONITRILASE"/>
    <property type="match status" value="1"/>
</dbReference>
<feature type="chain" id="PRO_5035473231" description="CN hydrolase domain-containing protein" evidence="3">
    <location>
        <begin position="21"/>
        <end position="357"/>
    </location>
</feature>
<feature type="domain" description="CN hydrolase" evidence="4">
    <location>
        <begin position="41"/>
        <end position="297"/>
    </location>
</feature>
<sequence>MISLPKLVGSLAFLMGTSLASPIVKRNGTRFDPADFVVAAVRAAPPQWSLPLINYTYGGMNLDATVAYAADLIQQASDDGVGLLAFPELYFPGYPKYLDANAFVPDLVDNSLSMDGPQWRQLVAAVQHAAIYVAIGFSESDGDKLYMSQALLSPEGDVLIHRRKLRPSGGERTIWSDGNVGGLEVVDTPYGRMGMLECWEHFHPSMTFNVQAQLEDIHIGAWPYTPNYNATGWAYWQTADVNLAAARTYAVNSGAVSVVPSIGKAVIFSAQGLVLTETPDAETRMSEEPFIYTSVNTTAFRRTAYNINGEESWGTLQQIVNSFPKGNPKAQGSFVLPKEIRVDDLLKAARNGSLYHD</sequence>
<comment type="similarity">
    <text evidence="1">Belongs to the carbon-nitrogen hydrolase superfamily. Nitrilase family.</text>
</comment>
<dbReference type="OrthoDB" id="10250282at2759"/>
<dbReference type="PROSITE" id="PS50263">
    <property type="entry name" value="CN_HYDROLASE"/>
    <property type="match status" value="1"/>
</dbReference>
<protein>
    <recommendedName>
        <fullName evidence="4">CN hydrolase domain-containing protein</fullName>
    </recommendedName>
</protein>
<keyword evidence="3" id="KW-0732">Signal</keyword>
<organism evidence="5 6">
    <name type="scientific">Filobasidium floriforme</name>
    <dbReference type="NCBI Taxonomy" id="5210"/>
    <lineage>
        <taxon>Eukaryota</taxon>
        <taxon>Fungi</taxon>
        <taxon>Dikarya</taxon>
        <taxon>Basidiomycota</taxon>
        <taxon>Agaricomycotina</taxon>
        <taxon>Tremellomycetes</taxon>
        <taxon>Filobasidiales</taxon>
        <taxon>Filobasidiaceae</taxon>
        <taxon>Filobasidium</taxon>
    </lineage>
</organism>
<dbReference type="AlphaFoldDB" id="A0A8K0NVG9"/>
<keyword evidence="2" id="KW-0378">Hydrolase</keyword>
<name>A0A8K0NVG9_9TREE</name>